<sequence length="1088" mass="116484">MDSIFDLLEHWTCLQPDKVLFEFRDRLGQTSARHTYRTFHARTLALAARLMATPGLAPGARVLLAHPAGLEGVAALLACARAGMIGVPVALPRTAGDTAMRRLRAIGENCGAAALLTDDAHAARLAQLFAAAGTAPPWPLLALALDDGAAAQEMQVSVPPARHEPLLFLQYTSGSTGLPRGVMVSHQNVIANARATLDHVPTGVSWLPQHHDMGLIGYYLFPIVSGGCNYGFAPVDFLRRPALWLRMISEVGATYSSSPNFGFDYCLREGKVPDAELDGVDLSCLRVLMNAGEPARPDTIRRFHHRFARFGLARGACTVAYGLAENTLNVTHGGCGSVAVLRDARAGMSTLALAKADDGTGIVEYASCGKPVAGVEVRICAPDSGRPLAELEVGEVRVGGPCVTSGYWNNAVATRALLGEAVDEKGGANHAWPLRTGDLGFLHQGQLYVCGRSKDMLIICGANFFPDDLEQAVAASGAAVRPRGICAFQCDDGGVTVLAEPQRTEALPDPAALALAIRAVCGLLPDQLHVVAPGTVAMTTSGKIARAETRALFEAGKAERLASWRNDAPSLTQQEEPDADQRNWRGAVRRAFARQGIASDGVALADLGIDSLALAEIQMELEQVLRGFGSGALAEALDAPLLQRLSQRSLLSALAPLDYSHDGGADAAMAALAQLRASLDDAIAVRMQEDRARPLPDTDYRAPPTGTARRAILLTGVTGFFGPFLLDELLRQGDDELVVLVRTADPLAAMARVEAALRHARLLTPSLQAQLRARVRAVCGDLAQPLWGLELAQWRALAASVGEVFHNGACVNYVMTYEAMRATNVEGTRTALLLARDSGARCLHLVSSTFIFGWSAKGVLLELDCNAGMEALDFGYAQSKWVAEQQALAARAGGMDVRIYRPALISVSTQGAGDDNDVALRMLAFMIRHGIAVDTPNQLSIVAADVIAHNIVAIARQVHAPATPLHVTADRYYSMTALTRVIERDFGYRFRYYDIPRFIDQLNLRCSASDPVYPLLDFFNRSAGKIAAMQLKRYSSSAYRQARDSLPGGRADPTLEQTASYLVRYLLEQGMIAPFRAAVGAEAGAVRD</sequence>
<dbReference type="Pfam" id="PF00501">
    <property type="entry name" value="AMP-binding"/>
    <property type="match status" value="1"/>
</dbReference>
<organism evidence="7 8">
    <name type="scientific">Rugamonas apoptosis</name>
    <dbReference type="NCBI Taxonomy" id="2758570"/>
    <lineage>
        <taxon>Bacteria</taxon>
        <taxon>Pseudomonadati</taxon>
        <taxon>Pseudomonadota</taxon>
        <taxon>Betaproteobacteria</taxon>
        <taxon>Burkholderiales</taxon>
        <taxon>Oxalobacteraceae</taxon>
        <taxon>Telluria group</taxon>
        <taxon>Rugamonas</taxon>
    </lineage>
</organism>
<comment type="caution">
    <text evidence="7">The sequence shown here is derived from an EMBL/GenBank/DDBJ whole genome shotgun (WGS) entry which is preliminary data.</text>
</comment>
<dbReference type="NCBIfam" id="TIGR01746">
    <property type="entry name" value="Thioester-redct"/>
    <property type="match status" value="1"/>
</dbReference>
<dbReference type="AlphaFoldDB" id="A0A7W2F8I4"/>
<dbReference type="PANTHER" id="PTHR22754:SF32">
    <property type="entry name" value="DISCO-INTERACTING PROTEIN 2"/>
    <property type="match status" value="1"/>
</dbReference>
<dbReference type="Gene3D" id="3.40.50.720">
    <property type="entry name" value="NAD(P)-binding Rossmann-like Domain"/>
    <property type="match status" value="1"/>
</dbReference>
<evidence type="ECO:0000259" key="6">
    <source>
        <dbReference type="Pfam" id="PF07993"/>
    </source>
</evidence>
<protein>
    <submittedName>
        <fullName evidence="7">Thioester reductase domain-containing protein</fullName>
    </submittedName>
</protein>
<dbReference type="GO" id="GO:0016874">
    <property type="term" value="F:ligase activity"/>
    <property type="evidence" value="ECO:0007669"/>
    <property type="project" value="UniProtKB-KW"/>
</dbReference>
<dbReference type="GO" id="GO:0005886">
    <property type="term" value="C:plasma membrane"/>
    <property type="evidence" value="ECO:0007669"/>
    <property type="project" value="TreeGrafter"/>
</dbReference>
<dbReference type="InterPro" id="IPR042099">
    <property type="entry name" value="ANL_N_sf"/>
</dbReference>
<dbReference type="InterPro" id="IPR000873">
    <property type="entry name" value="AMP-dep_synth/lig_dom"/>
</dbReference>
<name>A0A7W2F8I4_9BURK</name>
<evidence type="ECO:0000256" key="1">
    <source>
        <dbReference type="ARBA" id="ARBA00006432"/>
    </source>
</evidence>
<gene>
    <name evidence="7" type="ORF">H3H39_08545</name>
</gene>
<feature type="domain" description="AMP-dependent synthetase/ligase" evidence="5">
    <location>
        <begin position="14"/>
        <end position="408"/>
    </location>
</feature>
<dbReference type="Gene3D" id="3.40.50.12780">
    <property type="entry name" value="N-terminal domain of ligase-like"/>
    <property type="match status" value="1"/>
</dbReference>
<dbReference type="RefSeq" id="WP_182152930.1">
    <property type="nucleotide sequence ID" value="NZ_JACEZU010000003.1"/>
</dbReference>
<dbReference type="Pfam" id="PF07993">
    <property type="entry name" value="NAD_binding_4"/>
    <property type="match status" value="1"/>
</dbReference>
<keyword evidence="8" id="KW-1185">Reference proteome</keyword>
<reference evidence="7 8" key="1">
    <citation type="submission" date="2020-07" db="EMBL/GenBank/DDBJ databases">
        <title>Novel species isolated from subtropical streams in China.</title>
        <authorList>
            <person name="Lu H."/>
        </authorList>
    </citation>
    <scope>NUCLEOTIDE SEQUENCE [LARGE SCALE GENOMIC DNA]</scope>
    <source>
        <strain evidence="7 8">LX47W</strain>
    </source>
</reference>
<dbReference type="InterPro" id="IPR020845">
    <property type="entry name" value="AMP-binding_CS"/>
</dbReference>
<dbReference type="InterPro" id="IPR036291">
    <property type="entry name" value="NAD(P)-bd_dom_sf"/>
</dbReference>
<dbReference type="InterPro" id="IPR013120">
    <property type="entry name" value="FAR_NAD-bd"/>
</dbReference>
<evidence type="ECO:0000259" key="5">
    <source>
        <dbReference type="Pfam" id="PF00501"/>
    </source>
</evidence>
<feature type="domain" description="Thioester reductase (TE)" evidence="6">
    <location>
        <begin position="714"/>
        <end position="950"/>
    </location>
</feature>
<keyword evidence="3" id="KW-0597">Phosphoprotein</keyword>
<dbReference type="InterPro" id="IPR045851">
    <property type="entry name" value="AMP-bd_C_sf"/>
</dbReference>
<dbReference type="InterPro" id="IPR010080">
    <property type="entry name" value="Thioester_reductase-like_dom"/>
</dbReference>
<evidence type="ECO:0000256" key="3">
    <source>
        <dbReference type="ARBA" id="ARBA00022553"/>
    </source>
</evidence>
<dbReference type="CDD" id="cd05931">
    <property type="entry name" value="FAAL"/>
    <property type="match status" value="1"/>
</dbReference>
<dbReference type="Gene3D" id="3.30.300.30">
    <property type="match status" value="1"/>
</dbReference>
<keyword evidence="4" id="KW-0436">Ligase</keyword>
<evidence type="ECO:0000313" key="7">
    <source>
        <dbReference type="EMBL" id="MBA5687101.1"/>
    </source>
</evidence>
<dbReference type="PANTHER" id="PTHR22754">
    <property type="entry name" value="DISCO-INTERACTING PROTEIN 2 DIP2 -RELATED"/>
    <property type="match status" value="1"/>
</dbReference>
<evidence type="ECO:0000256" key="4">
    <source>
        <dbReference type="ARBA" id="ARBA00022598"/>
    </source>
</evidence>
<comment type="similarity">
    <text evidence="1">Belongs to the ATP-dependent AMP-binding enzyme family.</text>
</comment>
<keyword evidence="2" id="KW-0596">Phosphopantetheine</keyword>
<dbReference type="InterPro" id="IPR040097">
    <property type="entry name" value="FAAL/FAAC"/>
</dbReference>
<dbReference type="PROSITE" id="PS00455">
    <property type="entry name" value="AMP_BINDING"/>
    <property type="match status" value="1"/>
</dbReference>
<dbReference type="GO" id="GO:0070566">
    <property type="term" value="F:adenylyltransferase activity"/>
    <property type="evidence" value="ECO:0007669"/>
    <property type="project" value="TreeGrafter"/>
</dbReference>
<dbReference type="Proteomes" id="UP000573499">
    <property type="component" value="Unassembled WGS sequence"/>
</dbReference>
<accession>A0A7W2F8I4</accession>
<evidence type="ECO:0000256" key="2">
    <source>
        <dbReference type="ARBA" id="ARBA00022450"/>
    </source>
</evidence>
<dbReference type="SUPFAM" id="SSF51735">
    <property type="entry name" value="NAD(P)-binding Rossmann-fold domains"/>
    <property type="match status" value="1"/>
</dbReference>
<dbReference type="SUPFAM" id="SSF56801">
    <property type="entry name" value="Acetyl-CoA synthetase-like"/>
    <property type="match status" value="1"/>
</dbReference>
<evidence type="ECO:0000313" key="8">
    <source>
        <dbReference type="Proteomes" id="UP000573499"/>
    </source>
</evidence>
<proteinExistence type="inferred from homology"/>
<dbReference type="EMBL" id="JACEZU010000003">
    <property type="protein sequence ID" value="MBA5687101.1"/>
    <property type="molecule type" value="Genomic_DNA"/>
</dbReference>
<dbReference type="GO" id="GO:0006633">
    <property type="term" value="P:fatty acid biosynthetic process"/>
    <property type="evidence" value="ECO:0007669"/>
    <property type="project" value="TreeGrafter"/>
</dbReference>